<evidence type="ECO:0000259" key="6">
    <source>
        <dbReference type="PROSITE" id="PS51352"/>
    </source>
</evidence>
<evidence type="ECO:0000256" key="1">
    <source>
        <dbReference type="ARBA" id="ARBA00004196"/>
    </source>
</evidence>
<comment type="subcellular location">
    <subcellularLocation>
        <location evidence="1">Cell envelope</location>
    </subcellularLocation>
</comment>
<evidence type="ECO:0000256" key="5">
    <source>
        <dbReference type="SAM" id="SignalP"/>
    </source>
</evidence>
<dbReference type="Gene3D" id="3.40.30.10">
    <property type="entry name" value="Glutaredoxin"/>
    <property type="match status" value="1"/>
</dbReference>
<name>A0ABT7SL88_9GAMM</name>
<dbReference type="SUPFAM" id="SSF52833">
    <property type="entry name" value="Thioredoxin-like"/>
    <property type="match status" value="1"/>
</dbReference>
<gene>
    <name evidence="7" type="ORF">QEZ41_01225</name>
</gene>
<keyword evidence="8" id="KW-1185">Reference proteome</keyword>
<dbReference type="PROSITE" id="PS51257">
    <property type="entry name" value="PROKAR_LIPOPROTEIN"/>
    <property type="match status" value="1"/>
</dbReference>
<evidence type="ECO:0000256" key="4">
    <source>
        <dbReference type="ARBA" id="ARBA00023284"/>
    </source>
</evidence>
<reference evidence="7 8" key="1">
    <citation type="submission" date="2023-06" db="EMBL/GenBank/DDBJ databases">
        <title>Thiopseudomonas sp. CY1220 draft genome sequence.</title>
        <authorList>
            <person name="Zhao G."/>
            <person name="An M."/>
        </authorList>
    </citation>
    <scope>NUCLEOTIDE SEQUENCE [LARGE SCALE GENOMIC DNA]</scope>
    <source>
        <strain evidence="7 8">CY1220</strain>
    </source>
</reference>
<feature type="chain" id="PRO_5046823422" evidence="5">
    <location>
        <begin position="20"/>
        <end position="155"/>
    </location>
</feature>
<dbReference type="PANTHER" id="PTHR42852:SF6">
    <property type="entry name" value="THIOL:DISULFIDE INTERCHANGE PROTEIN DSBE"/>
    <property type="match status" value="1"/>
</dbReference>
<dbReference type="Pfam" id="PF00578">
    <property type="entry name" value="AhpC-TSA"/>
    <property type="match status" value="1"/>
</dbReference>
<dbReference type="PROSITE" id="PS51352">
    <property type="entry name" value="THIOREDOXIN_2"/>
    <property type="match status" value="1"/>
</dbReference>
<dbReference type="InterPro" id="IPR013766">
    <property type="entry name" value="Thioredoxin_domain"/>
</dbReference>
<evidence type="ECO:0000256" key="3">
    <source>
        <dbReference type="ARBA" id="ARBA00023157"/>
    </source>
</evidence>
<keyword evidence="2" id="KW-0201">Cytochrome c-type biogenesis</keyword>
<comment type="caution">
    <text evidence="7">The sequence shown here is derived from an EMBL/GenBank/DDBJ whole genome shotgun (WGS) entry which is preliminary data.</text>
</comment>
<dbReference type="Proteomes" id="UP001241056">
    <property type="component" value="Unassembled WGS sequence"/>
</dbReference>
<dbReference type="RefSeq" id="WP_289409536.1">
    <property type="nucleotide sequence ID" value="NZ_JAUCDY010000001.1"/>
</dbReference>
<dbReference type="CDD" id="cd02966">
    <property type="entry name" value="TlpA_like_family"/>
    <property type="match status" value="1"/>
</dbReference>
<organism evidence="7 8">
    <name type="scientific">Thiopseudomonas acetoxidans</name>
    <dbReference type="NCBI Taxonomy" id="3041622"/>
    <lineage>
        <taxon>Bacteria</taxon>
        <taxon>Pseudomonadati</taxon>
        <taxon>Pseudomonadota</taxon>
        <taxon>Gammaproteobacteria</taxon>
        <taxon>Pseudomonadales</taxon>
        <taxon>Pseudomonadaceae</taxon>
        <taxon>Thiopseudomonas</taxon>
    </lineage>
</organism>
<protein>
    <submittedName>
        <fullName evidence="7">TlpA disulfide reductase family protein</fullName>
    </submittedName>
</protein>
<proteinExistence type="predicted"/>
<feature type="signal peptide" evidence="5">
    <location>
        <begin position="1"/>
        <end position="19"/>
    </location>
</feature>
<keyword evidence="3" id="KW-1015">Disulfide bond</keyword>
<dbReference type="InterPro" id="IPR000866">
    <property type="entry name" value="AhpC/TSA"/>
</dbReference>
<dbReference type="EMBL" id="JAUCDY010000001">
    <property type="protein sequence ID" value="MDM7856906.1"/>
    <property type="molecule type" value="Genomic_DNA"/>
</dbReference>
<dbReference type="InterPro" id="IPR050553">
    <property type="entry name" value="Thioredoxin_ResA/DsbE_sf"/>
</dbReference>
<sequence>MQTFIKLFSIFALSLLLSACQPQPPAFTDQNDQPLDLAEHWLVINYWATWCKPCRKEVPELNQLHQSLTQQPIKILGVNFDQLKGDALVEASDSLGIHFPVLSQDPAKHFSLPSSQGLPVTHIINPQGTLAATLLGEQTEQSIRQRLLKLGAIKH</sequence>
<keyword evidence="5" id="KW-0732">Signal</keyword>
<evidence type="ECO:0000256" key="2">
    <source>
        <dbReference type="ARBA" id="ARBA00022748"/>
    </source>
</evidence>
<evidence type="ECO:0000313" key="7">
    <source>
        <dbReference type="EMBL" id="MDM7856906.1"/>
    </source>
</evidence>
<accession>A0ABT7SL88</accession>
<keyword evidence="4" id="KW-0676">Redox-active center</keyword>
<dbReference type="PANTHER" id="PTHR42852">
    <property type="entry name" value="THIOL:DISULFIDE INTERCHANGE PROTEIN DSBE"/>
    <property type="match status" value="1"/>
</dbReference>
<evidence type="ECO:0000313" key="8">
    <source>
        <dbReference type="Proteomes" id="UP001241056"/>
    </source>
</evidence>
<feature type="domain" description="Thioredoxin" evidence="6">
    <location>
        <begin position="15"/>
        <end position="152"/>
    </location>
</feature>
<dbReference type="InterPro" id="IPR036249">
    <property type="entry name" value="Thioredoxin-like_sf"/>
</dbReference>